<dbReference type="InterPro" id="IPR050109">
    <property type="entry name" value="HTH-type_TetR-like_transc_reg"/>
</dbReference>
<dbReference type="Proteomes" id="UP001595904">
    <property type="component" value="Unassembled WGS sequence"/>
</dbReference>
<dbReference type="InterPro" id="IPR036271">
    <property type="entry name" value="Tet_transcr_reg_TetR-rel_C_sf"/>
</dbReference>
<keyword evidence="3" id="KW-0804">Transcription</keyword>
<evidence type="ECO:0000259" key="5">
    <source>
        <dbReference type="PROSITE" id="PS50977"/>
    </source>
</evidence>
<comment type="caution">
    <text evidence="6">The sequence shown here is derived from an EMBL/GenBank/DDBJ whole genome shotgun (WGS) entry which is preliminary data.</text>
</comment>
<evidence type="ECO:0000313" key="6">
    <source>
        <dbReference type="EMBL" id="MFC4314159.1"/>
    </source>
</evidence>
<dbReference type="Pfam" id="PF17937">
    <property type="entry name" value="TetR_C_28"/>
    <property type="match status" value="1"/>
</dbReference>
<accession>A0ABV8T5Z0</accession>
<reference evidence="7" key="1">
    <citation type="journal article" date="2019" name="Int. J. Syst. Evol. Microbiol.">
        <title>The Global Catalogue of Microorganisms (GCM) 10K type strain sequencing project: providing services to taxonomists for standard genome sequencing and annotation.</title>
        <authorList>
            <consortium name="The Broad Institute Genomics Platform"/>
            <consortium name="The Broad Institute Genome Sequencing Center for Infectious Disease"/>
            <person name="Wu L."/>
            <person name="Ma J."/>
        </authorList>
    </citation>
    <scope>NUCLEOTIDE SEQUENCE [LARGE SCALE GENOMIC DNA]</scope>
    <source>
        <strain evidence="7">CGMCC 1.10759</strain>
    </source>
</reference>
<feature type="DNA-binding region" description="H-T-H motif" evidence="4">
    <location>
        <begin position="39"/>
        <end position="58"/>
    </location>
</feature>
<name>A0ABV8T5Z0_9GAMM</name>
<organism evidence="6 7">
    <name type="scientific">Steroidobacter flavus</name>
    <dbReference type="NCBI Taxonomy" id="1842136"/>
    <lineage>
        <taxon>Bacteria</taxon>
        <taxon>Pseudomonadati</taxon>
        <taxon>Pseudomonadota</taxon>
        <taxon>Gammaproteobacteria</taxon>
        <taxon>Steroidobacterales</taxon>
        <taxon>Steroidobacteraceae</taxon>
        <taxon>Steroidobacter</taxon>
    </lineage>
</organism>
<dbReference type="PRINTS" id="PR00455">
    <property type="entry name" value="HTHTETR"/>
</dbReference>
<dbReference type="Pfam" id="PF00440">
    <property type="entry name" value="TetR_N"/>
    <property type="match status" value="1"/>
</dbReference>
<dbReference type="EMBL" id="JBHSDU010000015">
    <property type="protein sequence ID" value="MFC4314159.1"/>
    <property type="molecule type" value="Genomic_DNA"/>
</dbReference>
<dbReference type="SUPFAM" id="SSF46689">
    <property type="entry name" value="Homeodomain-like"/>
    <property type="match status" value="1"/>
</dbReference>
<gene>
    <name evidence="6" type="ORF">ACFPN2_34110</name>
</gene>
<dbReference type="PANTHER" id="PTHR30055">
    <property type="entry name" value="HTH-TYPE TRANSCRIPTIONAL REGULATOR RUTR"/>
    <property type="match status" value="1"/>
</dbReference>
<keyword evidence="2 4" id="KW-0238">DNA-binding</keyword>
<dbReference type="Gene3D" id="1.10.357.10">
    <property type="entry name" value="Tetracycline Repressor, domain 2"/>
    <property type="match status" value="1"/>
</dbReference>
<proteinExistence type="predicted"/>
<dbReference type="InterPro" id="IPR009057">
    <property type="entry name" value="Homeodomain-like_sf"/>
</dbReference>
<evidence type="ECO:0000256" key="1">
    <source>
        <dbReference type="ARBA" id="ARBA00023015"/>
    </source>
</evidence>
<dbReference type="SUPFAM" id="SSF48498">
    <property type="entry name" value="Tetracyclin repressor-like, C-terminal domain"/>
    <property type="match status" value="1"/>
</dbReference>
<dbReference type="PROSITE" id="PS50977">
    <property type="entry name" value="HTH_TETR_2"/>
    <property type="match status" value="1"/>
</dbReference>
<sequence>MNQQGARHTHRSGTNSSRREQLLNAAARLILEKGAGNLTLEAVCNAAHVSKGGLLYHFDSKTALLEALVDDLTAQLAREVDEQLCSDSVEGVAGARAYLRAIAQMGELPRTQQLCKALTFICAAHPEYADRIRERVGERSRLGWSKQMPLEELHLRLLADGLWLADLYGSYQITSERRVELLELCGCASL</sequence>
<evidence type="ECO:0000256" key="2">
    <source>
        <dbReference type="ARBA" id="ARBA00023125"/>
    </source>
</evidence>
<keyword evidence="7" id="KW-1185">Reference proteome</keyword>
<evidence type="ECO:0000256" key="3">
    <source>
        <dbReference type="ARBA" id="ARBA00023163"/>
    </source>
</evidence>
<keyword evidence="1" id="KW-0805">Transcription regulation</keyword>
<feature type="domain" description="HTH tetR-type" evidence="5">
    <location>
        <begin position="16"/>
        <end position="76"/>
    </location>
</feature>
<dbReference type="RefSeq" id="WP_380605110.1">
    <property type="nucleotide sequence ID" value="NZ_JBHSDU010000015.1"/>
</dbReference>
<evidence type="ECO:0000313" key="7">
    <source>
        <dbReference type="Proteomes" id="UP001595904"/>
    </source>
</evidence>
<dbReference type="InterPro" id="IPR041479">
    <property type="entry name" value="TetR_CgmR_C"/>
</dbReference>
<protein>
    <submittedName>
        <fullName evidence="6">TetR/AcrR family transcriptional regulator</fullName>
    </submittedName>
</protein>
<dbReference type="PANTHER" id="PTHR30055:SF234">
    <property type="entry name" value="HTH-TYPE TRANSCRIPTIONAL REGULATOR BETI"/>
    <property type="match status" value="1"/>
</dbReference>
<evidence type="ECO:0000256" key="4">
    <source>
        <dbReference type="PROSITE-ProRule" id="PRU00335"/>
    </source>
</evidence>
<dbReference type="InterPro" id="IPR001647">
    <property type="entry name" value="HTH_TetR"/>
</dbReference>